<dbReference type="EMBL" id="CP002840">
    <property type="protein sequence ID" value="AEH39160.1"/>
    <property type="molecule type" value="Genomic_DNA"/>
</dbReference>
<dbReference type="PROSITE" id="PS51318">
    <property type="entry name" value="TAT"/>
    <property type="match status" value="1"/>
</dbReference>
<dbReference type="PANTHER" id="PTHR34512">
    <property type="entry name" value="CELL SURFACE PROTEIN"/>
    <property type="match status" value="1"/>
</dbReference>
<protein>
    <submittedName>
        <fullName evidence="2">Pyrrolo-quinoline quinone repeat-containing protein</fullName>
    </submittedName>
</protein>
<dbReference type="Pfam" id="PF13360">
    <property type="entry name" value="PQQ_2"/>
    <property type="match status" value="1"/>
</dbReference>
<dbReference type="SUPFAM" id="SSF50998">
    <property type="entry name" value="Quinoprotein alcohol dehydrogenase-like"/>
    <property type="match status" value="2"/>
</dbReference>
<gene>
    <name evidence="2" type="ordered locus">Halxa_0568</name>
</gene>
<keyword evidence="2" id="KW-0614">Plasmid</keyword>
<dbReference type="KEGG" id="hxa:Halxa_0568"/>
<proteinExistence type="predicted"/>
<dbReference type="InterPro" id="IPR006311">
    <property type="entry name" value="TAT_signal"/>
</dbReference>
<dbReference type="HOGENOM" id="CLU_027480_4_2_2"/>
<evidence type="ECO:0000313" key="2">
    <source>
        <dbReference type="EMBL" id="AEH39160.1"/>
    </source>
</evidence>
<geneLocation type="plasmid" evidence="2 3">
    <name>pHALXA01</name>
</geneLocation>
<dbReference type="AlphaFoldDB" id="F8DDQ8"/>
<name>F8DDQ8_HALXS</name>
<dbReference type="Gene3D" id="2.130.10.10">
    <property type="entry name" value="YVTN repeat-like/Quinoprotein amine dehydrogenase"/>
    <property type="match status" value="1"/>
</dbReference>
<dbReference type="InterPro" id="IPR002372">
    <property type="entry name" value="PQQ_rpt_dom"/>
</dbReference>
<feature type="domain" description="Pyrrolo-quinoline quinone repeat" evidence="1">
    <location>
        <begin position="289"/>
        <end position="410"/>
    </location>
</feature>
<accession>F8DDQ8</accession>
<organism evidence="2 3">
    <name type="scientific">Halopiger xanaduensis (strain DSM 18323 / JCM 14033 / SH-6)</name>
    <dbReference type="NCBI Taxonomy" id="797210"/>
    <lineage>
        <taxon>Archaea</taxon>
        <taxon>Methanobacteriati</taxon>
        <taxon>Methanobacteriota</taxon>
        <taxon>Stenosarchaea group</taxon>
        <taxon>Halobacteria</taxon>
        <taxon>Halobacteriales</taxon>
        <taxon>Natrialbaceae</taxon>
        <taxon>Halopiger</taxon>
    </lineage>
</organism>
<keyword evidence="3" id="KW-1185">Reference proteome</keyword>
<dbReference type="RefSeq" id="WP_013875888.1">
    <property type="nucleotide sequence ID" value="NC_015658.1"/>
</dbReference>
<dbReference type="GeneID" id="10795428"/>
<sequence>MPSRRQLLTGAGITLVGGAAGASVVSRAQPEPGPVASSHLDWPLPRYDPAGTGYNPDASGPANDVRVAWAHDAPAWFRGASAPIRLGDTLYAIGHGLLALAVDGGERRFGNPGPYTSSAAAATASSYRTLTLAVTATGGIYGLNAGGGLEVPGLDRAIGSRRWTGPGSGRYRSTIEHRPTVDPVAVDGTVYAPVPGTNDVAAVDADSGSTRWCVTVNDDETVGTSFGQPTVRDGALFVANWPGQVLAYDCEDGTELWQREAALHDDVDHMRLCSPATDARVVVTTRHGVALLEADTGDVLWWRDLEGNAVDGAAAVAEGTIFLSDGRERFHALDLETGESLWSVPFDGETTPVVADGMVYAVERDAALVGLDAETGDERFRYESPEVPLSTPIVGDDRLYAVARSRVIALEETP</sequence>
<evidence type="ECO:0000259" key="1">
    <source>
        <dbReference type="Pfam" id="PF13360"/>
    </source>
</evidence>
<dbReference type="Gene3D" id="2.40.128.630">
    <property type="match status" value="1"/>
</dbReference>
<dbReference type="InterPro" id="IPR015943">
    <property type="entry name" value="WD40/YVTN_repeat-like_dom_sf"/>
</dbReference>
<dbReference type="PANTHER" id="PTHR34512:SF30">
    <property type="entry name" value="OUTER MEMBRANE PROTEIN ASSEMBLY FACTOR BAMB"/>
    <property type="match status" value="1"/>
</dbReference>
<dbReference type="OrthoDB" id="169171at2157"/>
<reference evidence="3" key="1">
    <citation type="journal article" date="2012" name="Stand. Genomic Sci.">
        <title>Complete genome sequence of Halopiger xanaduensis type strain (SH-6(T)).</title>
        <authorList>
            <person name="Anderson I."/>
            <person name="Tindall B.J."/>
            <person name="Rohde M."/>
            <person name="Lucas S."/>
            <person name="Han J."/>
            <person name="Lapidus A."/>
            <person name="Cheng J.F."/>
            <person name="Goodwin L."/>
            <person name="Pitluck S."/>
            <person name="Peters L."/>
            <person name="Pati A."/>
            <person name="Mikhailova N."/>
            <person name="Pagani I."/>
            <person name="Teshima H."/>
            <person name="Han C."/>
            <person name="Tapia R."/>
            <person name="Land M."/>
            <person name="Woyke T."/>
            <person name="Klenk H.P."/>
            <person name="Kyrpides N."/>
            <person name="Ivanova N."/>
        </authorList>
    </citation>
    <scope>NUCLEOTIDE SEQUENCE [LARGE SCALE GENOMIC DNA]</scope>
    <source>
        <strain evidence="3">DSM 18323 / JCM 14033 / SH-6</strain>
        <plasmid evidence="3">Plasmid pHALXA01</plasmid>
    </source>
</reference>
<dbReference type="InterPro" id="IPR011047">
    <property type="entry name" value="Quinoprotein_ADH-like_sf"/>
</dbReference>
<dbReference type="InterPro" id="IPR018391">
    <property type="entry name" value="PQQ_b-propeller_rpt"/>
</dbReference>
<dbReference type="Proteomes" id="UP000006794">
    <property type="component" value="Plasmid pHALXA01"/>
</dbReference>
<evidence type="ECO:0000313" key="3">
    <source>
        <dbReference type="Proteomes" id="UP000006794"/>
    </source>
</evidence>
<dbReference type="SMART" id="SM00564">
    <property type="entry name" value="PQQ"/>
    <property type="match status" value="5"/>
</dbReference>